<organism evidence="2 3">
    <name type="scientific">Canibacter oris</name>
    <dbReference type="NCBI Taxonomy" id="1365628"/>
    <lineage>
        <taxon>Bacteria</taxon>
        <taxon>Bacillati</taxon>
        <taxon>Actinomycetota</taxon>
        <taxon>Actinomycetes</taxon>
        <taxon>Micrococcales</taxon>
        <taxon>Microbacteriaceae</taxon>
        <taxon>Canibacter</taxon>
    </lineage>
</organism>
<reference evidence="2" key="1">
    <citation type="submission" date="2020-08" db="EMBL/GenBank/DDBJ databases">
        <title>Sequencing the genomes of 1000 actinobacteria strains.</title>
        <authorList>
            <person name="Klenk H.-P."/>
        </authorList>
    </citation>
    <scope>NUCLEOTIDE SEQUENCE [LARGE SCALE GENOMIC DNA]</scope>
    <source>
        <strain evidence="2">DSM 27064</strain>
    </source>
</reference>
<name>A0A840DC42_9MICO</name>
<sequence length="284" mass="31322">MTINPINQRVQRFSIVLSSAVGIVLAALVAGQLVFFGRIFPWYVQTAEMAAQLAAERKLAAETAEIIDDTTYSGDTHREVVPLSAEVKGAELLQITLLESADDTVSLHIYEDEARSKTSRFTQSMSLAPNRNLLVLRMLPGELLTVYGSSWKIKVEPVAALKPQTVFENLPIYAEWQSSGTGSFYYYGPGEYLEVQLADAAGETIAYCAAGGCYYNSDEGNGVGIYLGEYTSDHNSYTAGQVRGIVVTVHARPGQTWRAWVQDSDYDERDAAIQQEIERQRTAQ</sequence>
<feature type="transmembrane region" description="Helical" evidence="1">
    <location>
        <begin position="12"/>
        <end position="36"/>
    </location>
</feature>
<dbReference type="Proteomes" id="UP000571183">
    <property type="component" value="Unassembled WGS sequence"/>
</dbReference>
<keyword evidence="1" id="KW-0472">Membrane</keyword>
<dbReference type="AlphaFoldDB" id="A0A840DC42"/>
<dbReference type="EMBL" id="JACIFD010000003">
    <property type="protein sequence ID" value="MBB4071041.1"/>
    <property type="molecule type" value="Genomic_DNA"/>
</dbReference>
<gene>
    <name evidence="2" type="ORF">F5897_000329</name>
</gene>
<keyword evidence="1" id="KW-1133">Transmembrane helix</keyword>
<keyword evidence="3" id="KW-1185">Reference proteome</keyword>
<proteinExistence type="predicted"/>
<comment type="caution">
    <text evidence="2">The sequence shown here is derived from an EMBL/GenBank/DDBJ whole genome shotgun (WGS) entry which is preliminary data.</text>
</comment>
<accession>A0A840DC42</accession>
<dbReference type="RefSeq" id="WP_183304251.1">
    <property type="nucleotide sequence ID" value="NZ_JACIFD010000003.1"/>
</dbReference>
<keyword evidence="1" id="KW-0812">Transmembrane</keyword>
<evidence type="ECO:0000313" key="3">
    <source>
        <dbReference type="Proteomes" id="UP000571183"/>
    </source>
</evidence>
<evidence type="ECO:0000256" key="1">
    <source>
        <dbReference type="SAM" id="Phobius"/>
    </source>
</evidence>
<protein>
    <submittedName>
        <fullName evidence="2">Uncharacterized protein</fullName>
    </submittedName>
</protein>
<evidence type="ECO:0000313" key="2">
    <source>
        <dbReference type="EMBL" id="MBB4071041.1"/>
    </source>
</evidence>